<proteinExistence type="predicted"/>
<evidence type="ECO:0000313" key="1">
    <source>
        <dbReference type="EMBL" id="MFC6067817.1"/>
    </source>
</evidence>
<dbReference type="RefSeq" id="WP_031051330.1">
    <property type="nucleotide sequence ID" value="NZ_JBHSPX010000015.1"/>
</dbReference>
<organism evidence="1 2">
    <name type="scientific">Streptomyces ochraceiscleroticus</name>
    <dbReference type="NCBI Taxonomy" id="47761"/>
    <lineage>
        <taxon>Bacteria</taxon>
        <taxon>Bacillati</taxon>
        <taxon>Actinomycetota</taxon>
        <taxon>Actinomycetes</taxon>
        <taxon>Kitasatosporales</taxon>
        <taxon>Streptomycetaceae</taxon>
        <taxon>Streptomyces</taxon>
    </lineage>
</organism>
<protein>
    <submittedName>
        <fullName evidence="1">DUF6571 family protein</fullName>
    </submittedName>
</protein>
<reference evidence="2" key="1">
    <citation type="journal article" date="2019" name="Int. J. Syst. Evol. Microbiol.">
        <title>The Global Catalogue of Microorganisms (GCM) 10K type strain sequencing project: providing services to taxonomists for standard genome sequencing and annotation.</title>
        <authorList>
            <consortium name="The Broad Institute Genomics Platform"/>
            <consortium name="The Broad Institute Genome Sequencing Center for Infectious Disease"/>
            <person name="Wu L."/>
            <person name="Ma J."/>
        </authorList>
    </citation>
    <scope>NUCLEOTIDE SEQUENCE [LARGE SCALE GENOMIC DNA]</scope>
    <source>
        <strain evidence="2">CGMCC 1.15180</strain>
    </source>
</reference>
<gene>
    <name evidence="1" type="ORF">ACFP4F_35450</name>
</gene>
<keyword evidence="2" id="KW-1185">Reference proteome</keyword>
<dbReference type="Proteomes" id="UP001596139">
    <property type="component" value="Unassembled WGS sequence"/>
</dbReference>
<comment type="caution">
    <text evidence="1">The sequence shown here is derived from an EMBL/GenBank/DDBJ whole genome shotgun (WGS) entry which is preliminary data.</text>
</comment>
<name>A0ABW1MX49_9ACTN</name>
<accession>A0ABW1MX49</accession>
<sequence>MDLEALRHGNFSLLGDAISDWTDMIGHLKDLEERAKDDLKKKSDKANWAGLNASVTREFITKTAGEFSDAVTQATTIRDILRDTRGELIKHRDALNAAIDRGWDKHLSVVGTQGGGFKVYVNVHPEPKDAEKDMTALRDELQGILNKATESDSTAAQALRAIADQATYGFSDASYKDRDSASEAIKAAEDLARIGAKDPKDLTAKDFDKLNSGLKKYADDPLFAVTFAGKLKAKGTLELWAGINDPHTNYELGHSRVDKYDDLQKNLSLTLANATQSDSPAMTNWKRDMVQLGPEPVGRSGGPMGFQVMSNLMRWGDFDDKFLNDYGNKLIATEKKLTDNGRHEPLPWQHKAIDPFLNRTGTDSGSDPMTGFMKALSKSPDAATEFFHDPFVTKDEDHDFERDTDGDEKKGKVGLSNFQYLFEERDWPQDQNSEGKDSVTGRDSLALALEAATTGHPVGTQPSPEDYAHSKEQADLYKGIVESISENPERLTKHGFMSDSFGRMSGEYMPDINRSLCADELGVAKLYPVAGSAADIKESDTTRFLHTLGQNPDGFKYVTAGQHAYTNALLEYHYEHPGAYISDAKFSETENLKEAVHALARQSGEIQGTIAAGRTFEIEQSGAEKDEEFNKALETTKTWASSAAGIGVGLVTAPYTGPGGAVAGGLAGTATDQVLGSIVDGLKKDGSTEILYRNGEDWNDVKKSTSLLIQQGAEKAGERSGNASENIVATSGGQVELGFGTAVGNVRDYVYGQHGPPAAGK</sequence>
<evidence type="ECO:0000313" key="2">
    <source>
        <dbReference type="Proteomes" id="UP001596139"/>
    </source>
</evidence>
<dbReference type="EMBL" id="JBHSPX010000015">
    <property type="protein sequence ID" value="MFC6067817.1"/>
    <property type="molecule type" value="Genomic_DNA"/>
</dbReference>